<keyword evidence="12" id="KW-1185">Reference proteome</keyword>
<dbReference type="InterPro" id="IPR011014">
    <property type="entry name" value="MscS_channel_TM-2"/>
</dbReference>
<sequence length="292" mass="33174">MHYIYLRLYFNMQAINELLDRVIFRMGDYSLKLLAIVNVLLIIFITLIILWFIKKMLFRRSEIDEHEKGNIQAIYQILRYIGWLIAFGLALETMGIKVTLLLAGSAALLVGIGLGLQQTFNDVISGVILLTERSIKIGDVLEIDDDVVKIQTIGIRTSKGLNTDNISIIIPNSLITTSKVINWSHQSDKTRFRIDVGVAYGSDVDKVIKILEESANEHPEVYERELAEGRIMGFGPSSIDFQLLFFSKNTFRIGSVKSDIRRIILRKFNENNIVISFPQLDVHLKSTSKSLP</sequence>
<dbReference type="AlphaFoldDB" id="A0A2V4WWL6"/>
<dbReference type="EMBL" id="QJTD01000002">
    <property type="protein sequence ID" value="PYE81626.1"/>
    <property type="molecule type" value="Genomic_DNA"/>
</dbReference>
<evidence type="ECO:0000259" key="10">
    <source>
        <dbReference type="Pfam" id="PF21088"/>
    </source>
</evidence>
<feature type="transmembrane region" description="Helical" evidence="7">
    <location>
        <begin position="73"/>
        <end position="91"/>
    </location>
</feature>
<keyword evidence="4 7" id="KW-0812">Transmembrane</keyword>
<evidence type="ECO:0000313" key="12">
    <source>
        <dbReference type="Proteomes" id="UP000248054"/>
    </source>
</evidence>
<evidence type="ECO:0000256" key="3">
    <source>
        <dbReference type="ARBA" id="ARBA00022475"/>
    </source>
</evidence>
<feature type="domain" description="Mechanosensitive ion channel transmembrane helices 2/3" evidence="10">
    <location>
        <begin position="76"/>
        <end position="117"/>
    </location>
</feature>
<organism evidence="11 12">
    <name type="scientific">Winogradskyella epiphytica</name>
    <dbReference type="NCBI Taxonomy" id="262005"/>
    <lineage>
        <taxon>Bacteria</taxon>
        <taxon>Pseudomonadati</taxon>
        <taxon>Bacteroidota</taxon>
        <taxon>Flavobacteriia</taxon>
        <taxon>Flavobacteriales</taxon>
        <taxon>Flavobacteriaceae</taxon>
        <taxon>Winogradskyella</taxon>
    </lineage>
</organism>
<name>A0A2V4WWL6_9FLAO</name>
<dbReference type="PANTHER" id="PTHR30347">
    <property type="entry name" value="POTASSIUM CHANNEL RELATED"/>
    <property type="match status" value="1"/>
</dbReference>
<dbReference type="GO" id="GO:0008381">
    <property type="term" value="F:mechanosensitive monoatomic ion channel activity"/>
    <property type="evidence" value="ECO:0007669"/>
    <property type="project" value="UniProtKB-ARBA"/>
</dbReference>
<evidence type="ECO:0000256" key="1">
    <source>
        <dbReference type="ARBA" id="ARBA00004651"/>
    </source>
</evidence>
<dbReference type="Gene3D" id="3.30.70.100">
    <property type="match status" value="1"/>
</dbReference>
<dbReference type="InterPro" id="IPR011066">
    <property type="entry name" value="MscS_channel_C_sf"/>
</dbReference>
<protein>
    <submittedName>
        <fullName evidence="11">Mechanosensitive ion channel-like protein</fullName>
    </submittedName>
</protein>
<keyword evidence="5 7" id="KW-1133">Transmembrane helix</keyword>
<evidence type="ECO:0000259" key="8">
    <source>
        <dbReference type="Pfam" id="PF00924"/>
    </source>
</evidence>
<feature type="domain" description="Mechanosensitive ion channel MscS" evidence="8">
    <location>
        <begin position="119"/>
        <end position="185"/>
    </location>
</feature>
<proteinExistence type="inferred from homology"/>
<dbReference type="Gene3D" id="1.10.287.1260">
    <property type="match status" value="1"/>
</dbReference>
<dbReference type="InterPro" id="IPR052702">
    <property type="entry name" value="MscS-like_channel"/>
</dbReference>
<dbReference type="InterPro" id="IPR049278">
    <property type="entry name" value="MS_channel_C"/>
</dbReference>
<evidence type="ECO:0000259" key="9">
    <source>
        <dbReference type="Pfam" id="PF21082"/>
    </source>
</evidence>
<comment type="subcellular location">
    <subcellularLocation>
        <location evidence="1">Cell membrane</location>
        <topology evidence="1">Multi-pass membrane protein</topology>
    </subcellularLocation>
</comment>
<keyword evidence="6 7" id="KW-0472">Membrane</keyword>
<dbReference type="InterPro" id="IPR010920">
    <property type="entry name" value="LSM_dom_sf"/>
</dbReference>
<evidence type="ECO:0000256" key="4">
    <source>
        <dbReference type="ARBA" id="ARBA00022692"/>
    </source>
</evidence>
<dbReference type="Pfam" id="PF00924">
    <property type="entry name" value="MS_channel_2nd"/>
    <property type="match status" value="1"/>
</dbReference>
<evidence type="ECO:0000256" key="2">
    <source>
        <dbReference type="ARBA" id="ARBA00008017"/>
    </source>
</evidence>
<evidence type="ECO:0000256" key="7">
    <source>
        <dbReference type="SAM" id="Phobius"/>
    </source>
</evidence>
<dbReference type="InterPro" id="IPR049142">
    <property type="entry name" value="MS_channel_1st"/>
</dbReference>
<reference evidence="11 12" key="1">
    <citation type="submission" date="2018-06" db="EMBL/GenBank/DDBJ databases">
        <title>Genomic Encyclopedia of Type Strains, Phase III (KMG-III): the genomes of soil and plant-associated and newly described type strains.</title>
        <authorList>
            <person name="Whitman W."/>
        </authorList>
    </citation>
    <scope>NUCLEOTIDE SEQUENCE [LARGE SCALE GENOMIC DNA]</scope>
    <source>
        <strain evidence="11 12">CECT 7945</strain>
    </source>
</reference>
<evidence type="ECO:0000313" key="11">
    <source>
        <dbReference type="EMBL" id="PYE81626.1"/>
    </source>
</evidence>
<dbReference type="Proteomes" id="UP000248054">
    <property type="component" value="Unassembled WGS sequence"/>
</dbReference>
<accession>A0A2V4WWL6</accession>
<dbReference type="SUPFAM" id="SSF82689">
    <property type="entry name" value="Mechanosensitive channel protein MscS (YggB), C-terminal domain"/>
    <property type="match status" value="1"/>
</dbReference>
<comment type="caution">
    <text evidence="11">The sequence shown here is derived from an EMBL/GenBank/DDBJ whole genome shotgun (WGS) entry which is preliminary data.</text>
</comment>
<dbReference type="InterPro" id="IPR006685">
    <property type="entry name" value="MscS_channel_2nd"/>
</dbReference>
<feature type="transmembrane region" description="Helical" evidence="7">
    <location>
        <begin position="33"/>
        <end position="53"/>
    </location>
</feature>
<keyword evidence="3" id="KW-1003">Cell membrane</keyword>
<dbReference type="PANTHER" id="PTHR30347:SF1">
    <property type="entry name" value="MECHANOSENSITIVE CHANNEL MSCK"/>
    <property type="match status" value="1"/>
</dbReference>
<dbReference type="GO" id="GO:0005886">
    <property type="term" value="C:plasma membrane"/>
    <property type="evidence" value="ECO:0007669"/>
    <property type="project" value="UniProtKB-SubCell"/>
</dbReference>
<dbReference type="Gene3D" id="2.30.30.60">
    <property type="match status" value="1"/>
</dbReference>
<dbReference type="SUPFAM" id="SSF82861">
    <property type="entry name" value="Mechanosensitive channel protein MscS (YggB), transmembrane region"/>
    <property type="match status" value="1"/>
</dbReference>
<comment type="similarity">
    <text evidence="2">Belongs to the MscS (TC 1.A.23) family.</text>
</comment>
<feature type="domain" description="Mechanosensitive ion channel MscS C-terminal" evidence="9">
    <location>
        <begin position="193"/>
        <end position="275"/>
    </location>
</feature>
<dbReference type="Pfam" id="PF21088">
    <property type="entry name" value="MS_channel_1st"/>
    <property type="match status" value="1"/>
</dbReference>
<dbReference type="InterPro" id="IPR023408">
    <property type="entry name" value="MscS_beta-dom_sf"/>
</dbReference>
<evidence type="ECO:0000256" key="6">
    <source>
        <dbReference type="ARBA" id="ARBA00023136"/>
    </source>
</evidence>
<evidence type="ECO:0000256" key="5">
    <source>
        <dbReference type="ARBA" id="ARBA00022989"/>
    </source>
</evidence>
<gene>
    <name evidence="11" type="ORF">DFQ11_102200</name>
</gene>
<dbReference type="SUPFAM" id="SSF50182">
    <property type="entry name" value="Sm-like ribonucleoproteins"/>
    <property type="match status" value="1"/>
</dbReference>
<feature type="transmembrane region" description="Helical" evidence="7">
    <location>
        <begin position="98"/>
        <end position="116"/>
    </location>
</feature>
<dbReference type="Pfam" id="PF21082">
    <property type="entry name" value="MS_channel_3rd"/>
    <property type="match status" value="1"/>
</dbReference>